<keyword evidence="2" id="KW-1185">Reference proteome</keyword>
<sequence length="201" mass="22901">MAVVQVSGMIIGILLTHYTKNFQFSCCLLLDLPCKSRLLNAKRIDSAQWKWPVGRRINSELRKLMLATPEYFLPLPEHEDHQISCTANASDIFTVKSVMEKLKESGPKVQWYNMVWGNGNIPRFPSILWLLCKHRLKTKDRLKQWGDSVDSDQCVLCNQDAASIDHLLFICSHSSYLAKSAANVPYSGAYAWDEELPISIK</sequence>
<dbReference type="OrthoDB" id="1744960at2759"/>
<organism evidence="2 3">
    <name type="scientific">Coffea arabica</name>
    <name type="common">Arabian coffee</name>
    <dbReference type="NCBI Taxonomy" id="13443"/>
    <lineage>
        <taxon>Eukaryota</taxon>
        <taxon>Viridiplantae</taxon>
        <taxon>Streptophyta</taxon>
        <taxon>Embryophyta</taxon>
        <taxon>Tracheophyta</taxon>
        <taxon>Spermatophyta</taxon>
        <taxon>Magnoliopsida</taxon>
        <taxon>eudicotyledons</taxon>
        <taxon>Gunneridae</taxon>
        <taxon>Pentapetalae</taxon>
        <taxon>asterids</taxon>
        <taxon>lamiids</taxon>
        <taxon>Gentianales</taxon>
        <taxon>Rubiaceae</taxon>
        <taxon>Ixoroideae</taxon>
        <taxon>Gardenieae complex</taxon>
        <taxon>Bertiereae - Coffeeae clade</taxon>
        <taxon>Coffeeae</taxon>
        <taxon>Coffea</taxon>
    </lineage>
</organism>
<dbReference type="GeneID" id="113691334"/>
<dbReference type="RefSeq" id="XP_027065238.1">
    <property type="nucleotide sequence ID" value="XM_027209437.1"/>
</dbReference>
<evidence type="ECO:0000259" key="1">
    <source>
        <dbReference type="Pfam" id="PF13966"/>
    </source>
</evidence>
<dbReference type="Proteomes" id="UP001652660">
    <property type="component" value="Chromosome 1e"/>
</dbReference>
<reference evidence="2" key="1">
    <citation type="journal article" date="2025" name="Foods">
        <title>Unveiling the Microbial Signatures of Arabica Coffee Cherries: Insights into Ripeness Specific Diversity, Functional Traits, and Implications for Quality and Safety.</title>
        <authorList>
            <consortium name="RefSeq"/>
            <person name="Tenea G.N."/>
            <person name="Cifuentes V."/>
            <person name="Reyes P."/>
            <person name="Cevallos-Vallejos M."/>
        </authorList>
    </citation>
    <scope>NUCLEOTIDE SEQUENCE [LARGE SCALE GENOMIC DNA]</scope>
</reference>
<gene>
    <name evidence="3" type="primary">LOC113691334</name>
</gene>
<evidence type="ECO:0000313" key="3">
    <source>
        <dbReference type="RefSeq" id="XP_027065238.1"/>
    </source>
</evidence>
<name>A0A6P6SGI8_COFAR</name>
<reference evidence="3" key="2">
    <citation type="submission" date="2025-08" db="UniProtKB">
        <authorList>
            <consortium name="RefSeq"/>
        </authorList>
    </citation>
    <scope>IDENTIFICATION</scope>
    <source>
        <tissue evidence="3">Leaves</tissue>
    </source>
</reference>
<dbReference type="Pfam" id="PF13966">
    <property type="entry name" value="zf-RVT"/>
    <property type="match status" value="1"/>
</dbReference>
<dbReference type="InterPro" id="IPR026960">
    <property type="entry name" value="RVT-Znf"/>
</dbReference>
<proteinExistence type="predicted"/>
<dbReference type="AlphaFoldDB" id="A0A6P6SGI8"/>
<accession>A0A6P6SGI8</accession>
<feature type="domain" description="Reverse transcriptase zinc-binding" evidence="1">
    <location>
        <begin position="93"/>
        <end position="175"/>
    </location>
</feature>
<protein>
    <recommendedName>
        <fullName evidence="1">Reverse transcriptase zinc-binding domain-containing protein</fullName>
    </recommendedName>
</protein>
<evidence type="ECO:0000313" key="2">
    <source>
        <dbReference type="Proteomes" id="UP001652660"/>
    </source>
</evidence>